<proteinExistence type="predicted"/>
<protein>
    <submittedName>
        <fullName evidence="1">DUF4148 domain-containing protein</fullName>
    </submittedName>
</protein>
<evidence type="ECO:0000313" key="1">
    <source>
        <dbReference type="EMBL" id="MEX3933837.1"/>
    </source>
</evidence>
<reference evidence="1" key="1">
    <citation type="submission" date="2024-07" db="EMBL/GenBank/DDBJ databases">
        <title>A survey of Mimosa microsymbionts across Brazilian biomes reveals a high diversity of Paraburkholderia nodulating endemic species, but also that Cupriavidus is common as a symbiont of widespread species.</title>
        <authorList>
            <person name="Rouws L."/>
            <person name="Barauna A."/>
            <person name="Beukes C."/>
            <person name="Rouws J.R.C."/>
            <person name="De Faria S.M."/>
            <person name="Gross E."/>
            <person name="Bueno Dos Reis Junior F."/>
            <person name="Simon M.F."/>
            <person name="Maluk M."/>
            <person name="Odee D.W."/>
            <person name="Kenicer G."/>
            <person name="Young J.P.W."/>
            <person name="Reis V.M."/>
            <person name="Zilli J."/>
            <person name="James E.K."/>
        </authorList>
    </citation>
    <scope>NUCLEOTIDE SEQUENCE</scope>
    <source>
        <strain evidence="1">EG181B</strain>
    </source>
</reference>
<evidence type="ECO:0000313" key="2">
    <source>
        <dbReference type="Proteomes" id="UP001558850"/>
    </source>
</evidence>
<gene>
    <name evidence="1" type="ORF">AB4Y32_18865</name>
</gene>
<keyword evidence="2" id="KW-1185">Reference proteome</keyword>
<organism evidence="1 2">
    <name type="scientific">Paraburkholderia phymatum</name>
    <dbReference type="NCBI Taxonomy" id="148447"/>
    <lineage>
        <taxon>Bacteria</taxon>
        <taxon>Pseudomonadati</taxon>
        <taxon>Pseudomonadota</taxon>
        <taxon>Betaproteobacteria</taxon>
        <taxon>Burkholderiales</taxon>
        <taxon>Burkholderiaceae</taxon>
        <taxon>Paraburkholderia</taxon>
    </lineage>
</organism>
<dbReference type="EMBL" id="JBFRCH010000009">
    <property type="protein sequence ID" value="MEX3933837.1"/>
    <property type="molecule type" value="Genomic_DNA"/>
</dbReference>
<accession>A0ACC6U2W5</accession>
<comment type="caution">
    <text evidence="1">The sequence shown here is derived from an EMBL/GenBank/DDBJ whole genome shotgun (WGS) entry which is preliminary data.</text>
</comment>
<name>A0ACC6U2W5_9BURK</name>
<dbReference type="Proteomes" id="UP001558850">
    <property type="component" value="Unassembled WGS sequence"/>
</dbReference>
<sequence length="102" mass="10389">MKIIRSLIAVAGAAVFAVPALSFAQSNQPLTRAEVRAQLVELQKAGYHPAGDESQYPANIEAAEARLDAASSYGPSAAGSSASGSRVAAVDVVGLDATYTKP</sequence>